<dbReference type="Gene3D" id="3.10.310.20">
    <property type="entry name" value="DHHA2 domain"/>
    <property type="match status" value="1"/>
</dbReference>
<dbReference type="STRING" id="35128.B8C1A9"/>
<dbReference type="Pfam" id="PF02833">
    <property type="entry name" value="DHHA2"/>
    <property type="match status" value="1"/>
</dbReference>
<dbReference type="EMBL" id="CM000641">
    <property type="protein sequence ID" value="EED92747.1"/>
    <property type="molecule type" value="Genomic_DNA"/>
</dbReference>
<evidence type="ECO:0000313" key="7">
    <source>
        <dbReference type="Proteomes" id="UP000001449"/>
    </source>
</evidence>
<sequence length="401" mass="43912">MGNEAGDTDSIMSSLCLGYVNNVHSTDNCKTATEVLLDVPIVSIPRADIALRRDAMLLLDMAGIIVSHLYFLDDEIVTSKLLANTEQATKITLVDHNQIRSSLAYLTSKVTEIVDHHEDENAHQSVSTESGKRIIAFEDGQATVASTCTLVAERLFQSLDPTTKIDGALGIVLLGTILLDSVNMLPEAGKGTARDADGIQHLLKRTDWSSCANTTPTLVDAATLGKIFPNGRDNSPDTTTLFEVLSNAKFDPKFWYGMSVMDCLRIDYKKFTANGPLVRSIGLSSVLMDMDSIMDKENFHEDMANYMSKEGVDLFGILSLYFEDGNKPVRELLLTGSDEVVDSFTQYLLHHPDAACLKVEERSDKSFGGGRTRVFRQGNAKGSRKQVAPILLNHASTLSKL</sequence>
<keyword evidence="3" id="KW-0378">Hydrolase</keyword>
<dbReference type="KEGG" id="tps:THAPSDRAFT_22150"/>
<reference evidence="6 7" key="1">
    <citation type="journal article" date="2004" name="Science">
        <title>The genome of the diatom Thalassiosira pseudonana: ecology, evolution, and metabolism.</title>
        <authorList>
            <person name="Armbrust E.V."/>
            <person name="Berges J.A."/>
            <person name="Bowler C."/>
            <person name="Green B.R."/>
            <person name="Martinez D."/>
            <person name="Putnam N.H."/>
            <person name="Zhou S."/>
            <person name="Allen A.E."/>
            <person name="Apt K.E."/>
            <person name="Bechner M."/>
            <person name="Brzezinski M.A."/>
            <person name="Chaal B.K."/>
            <person name="Chiovitti A."/>
            <person name="Davis A.K."/>
            <person name="Demarest M.S."/>
            <person name="Detter J.C."/>
            <person name="Glavina T."/>
            <person name="Goodstein D."/>
            <person name="Hadi M.Z."/>
            <person name="Hellsten U."/>
            <person name="Hildebrand M."/>
            <person name="Jenkins B.D."/>
            <person name="Jurka J."/>
            <person name="Kapitonov V.V."/>
            <person name="Kroger N."/>
            <person name="Lau W.W."/>
            <person name="Lane T.W."/>
            <person name="Larimer F.W."/>
            <person name="Lippmeier J.C."/>
            <person name="Lucas S."/>
            <person name="Medina M."/>
            <person name="Montsant A."/>
            <person name="Obornik M."/>
            <person name="Parker M.S."/>
            <person name="Palenik B."/>
            <person name="Pazour G.J."/>
            <person name="Richardson P.M."/>
            <person name="Rynearson T.A."/>
            <person name="Saito M.A."/>
            <person name="Schwartz D.C."/>
            <person name="Thamatrakoln K."/>
            <person name="Valentin K."/>
            <person name="Vardi A."/>
            <person name="Wilkerson F.P."/>
            <person name="Rokhsar D.S."/>
        </authorList>
    </citation>
    <scope>NUCLEOTIDE SEQUENCE [LARGE SCALE GENOMIC DNA]</scope>
    <source>
        <strain evidence="6 7">CCMP1335</strain>
    </source>
</reference>
<dbReference type="GO" id="GO:0004309">
    <property type="term" value="F:exopolyphosphatase activity"/>
    <property type="evidence" value="ECO:0000318"/>
    <property type="project" value="GO_Central"/>
</dbReference>
<reference evidence="6 7" key="2">
    <citation type="journal article" date="2008" name="Nature">
        <title>The Phaeodactylum genome reveals the evolutionary history of diatom genomes.</title>
        <authorList>
            <person name="Bowler C."/>
            <person name="Allen A.E."/>
            <person name="Badger J.H."/>
            <person name="Grimwood J."/>
            <person name="Jabbari K."/>
            <person name="Kuo A."/>
            <person name="Maheswari U."/>
            <person name="Martens C."/>
            <person name="Maumus F."/>
            <person name="Otillar R.P."/>
            <person name="Rayko E."/>
            <person name="Salamov A."/>
            <person name="Vandepoele K."/>
            <person name="Beszteri B."/>
            <person name="Gruber A."/>
            <person name="Heijde M."/>
            <person name="Katinka M."/>
            <person name="Mock T."/>
            <person name="Valentin K."/>
            <person name="Verret F."/>
            <person name="Berges J.A."/>
            <person name="Brownlee C."/>
            <person name="Cadoret J.P."/>
            <person name="Chiovitti A."/>
            <person name="Choi C.J."/>
            <person name="Coesel S."/>
            <person name="De Martino A."/>
            <person name="Detter J.C."/>
            <person name="Durkin C."/>
            <person name="Falciatore A."/>
            <person name="Fournet J."/>
            <person name="Haruta M."/>
            <person name="Huysman M.J."/>
            <person name="Jenkins B.D."/>
            <person name="Jiroutova K."/>
            <person name="Jorgensen R.E."/>
            <person name="Joubert Y."/>
            <person name="Kaplan A."/>
            <person name="Kroger N."/>
            <person name="Kroth P.G."/>
            <person name="La Roche J."/>
            <person name="Lindquist E."/>
            <person name="Lommer M."/>
            <person name="Martin-Jezequel V."/>
            <person name="Lopez P.J."/>
            <person name="Lucas S."/>
            <person name="Mangogna M."/>
            <person name="McGinnis K."/>
            <person name="Medlin L.K."/>
            <person name="Montsant A."/>
            <person name="Oudot-Le Secq M.P."/>
            <person name="Napoli C."/>
            <person name="Obornik M."/>
            <person name="Parker M.S."/>
            <person name="Petit J.L."/>
            <person name="Porcel B.M."/>
            <person name="Poulsen N."/>
            <person name="Robison M."/>
            <person name="Rychlewski L."/>
            <person name="Rynearson T.A."/>
            <person name="Schmutz J."/>
            <person name="Shapiro H."/>
            <person name="Siaut M."/>
            <person name="Stanley M."/>
            <person name="Sussman M.R."/>
            <person name="Taylor A.R."/>
            <person name="Vardi A."/>
            <person name="von Dassow P."/>
            <person name="Vyverman W."/>
            <person name="Willis A."/>
            <person name="Wyrwicz L.S."/>
            <person name="Rokhsar D.S."/>
            <person name="Weissenbach J."/>
            <person name="Armbrust E.V."/>
            <person name="Green B.R."/>
            <person name="Van de Peer Y."/>
            <person name="Grigoriev I.V."/>
        </authorList>
    </citation>
    <scope>NUCLEOTIDE SEQUENCE [LARGE SCALE GENOMIC DNA]</scope>
    <source>
        <strain evidence="6 7">CCMP1335</strain>
    </source>
</reference>
<dbReference type="Proteomes" id="UP000001449">
    <property type="component" value="Chromosome 4"/>
</dbReference>
<dbReference type="Pfam" id="PF01368">
    <property type="entry name" value="DHH"/>
    <property type="match status" value="1"/>
</dbReference>
<dbReference type="eggNOG" id="KOG4129">
    <property type="taxonomic scope" value="Eukaryota"/>
</dbReference>
<dbReference type="PANTHER" id="PTHR12112:SF39">
    <property type="entry name" value="EG:152A3.5 PROTEIN (FBGN0003116_PN PROTEIN)"/>
    <property type="match status" value="1"/>
</dbReference>
<gene>
    <name evidence="6" type="ORF">THAPSDRAFT_22150</name>
</gene>
<evidence type="ECO:0000256" key="3">
    <source>
        <dbReference type="ARBA" id="ARBA00022801"/>
    </source>
</evidence>
<accession>B8C1A9</accession>
<dbReference type="PaxDb" id="35128-Thaps22150"/>
<dbReference type="GeneID" id="7447463"/>
<dbReference type="InterPro" id="IPR038222">
    <property type="entry name" value="DHHA2_dom_sf"/>
</dbReference>
<dbReference type="InterPro" id="IPR004097">
    <property type="entry name" value="DHHA2"/>
</dbReference>
<dbReference type="RefSeq" id="XP_002289210.1">
    <property type="nucleotide sequence ID" value="XM_002289174.1"/>
</dbReference>
<keyword evidence="4" id="KW-0464">Manganese</keyword>
<evidence type="ECO:0000259" key="5">
    <source>
        <dbReference type="SMART" id="SM01131"/>
    </source>
</evidence>
<dbReference type="InterPro" id="IPR038763">
    <property type="entry name" value="DHH_sf"/>
</dbReference>
<dbReference type="InterPro" id="IPR001667">
    <property type="entry name" value="DDH_dom"/>
</dbReference>
<dbReference type="Gene3D" id="3.90.1640.10">
    <property type="entry name" value="inorganic pyrophosphatase (n-terminal core)"/>
    <property type="match status" value="1"/>
</dbReference>
<feature type="domain" description="DHHA2" evidence="5">
    <location>
        <begin position="242"/>
        <end position="395"/>
    </location>
</feature>
<comment type="cofactor">
    <cofactor evidence="1">
        <name>Mn(2+)</name>
        <dbReference type="ChEBI" id="CHEBI:29035"/>
    </cofactor>
</comment>
<dbReference type="GO" id="GO:0046872">
    <property type="term" value="F:metal ion binding"/>
    <property type="evidence" value="ECO:0007669"/>
    <property type="project" value="UniProtKB-KW"/>
</dbReference>
<name>B8C1A9_THAPS</name>
<dbReference type="OMA" id="TMTIFFN"/>
<proteinExistence type="predicted"/>
<dbReference type="HOGENOM" id="CLU_019358_0_0_1"/>
<dbReference type="InParanoid" id="B8C1A9"/>
<dbReference type="PANTHER" id="PTHR12112">
    <property type="entry name" value="BNIP - RELATED"/>
    <property type="match status" value="1"/>
</dbReference>
<evidence type="ECO:0000256" key="2">
    <source>
        <dbReference type="ARBA" id="ARBA00022723"/>
    </source>
</evidence>
<keyword evidence="2" id="KW-0479">Metal-binding</keyword>
<keyword evidence="7" id="KW-1185">Reference proteome</keyword>
<evidence type="ECO:0000256" key="1">
    <source>
        <dbReference type="ARBA" id="ARBA00001936"/>
    </source>
</evidence>
<evidence type="ECO:0000313" key="6">
    <source>
        <dbReference type="EMBL" id="EED92747.1"/>
    </source>
</evidence>
<evidence type="ECO:0000256" key="4">
    <source>
        <dbReference type="ARBA" id="ARBA00023211"/>
    </source>
</evidence>
<dbReference type="SMART" id="SM01131">
    <property type="entry name" value="DHHA2"/>
    <property type="match status" value="1"/>
</dbReference>
<dbReference type="GO" id="GO:0005737">
    <property type="term" value="C:cytoplasm"/>
    <property type="evidence" value="ECO:0000318"/>
    <property type="project" value="GO_Central"/>
</dbReference>
<organism evidence="6 7">
    <name type="scientific">Thalassiosira pseudonana</name>
    <name type="common">Marine diatom</name>
    <name type="synonym">Cyclotella nana</name>
    <dbReference type="NCBI Taxonomy" id="35128"/>
    <lineage>
        <taxon>Eukaryota</taxon>
        <taxon>Sar</taxon>
        <taxon>Stramenopiles</taxon>
        <taxon>Ochrophyta</taxon>
        <taxon>Bacillariophyta</taxon>
        <taxon>Coscinodiscophyceae</taxon>
        <taxon>Thalassiosirophycidae</taxon>
        <taxon>Thalassiosirales</taxon>
        <taxon>Thalassiosiraceae</taxon>
        <taxon>Thalassiosira</taxon>
    </lineage>
</organism>
<protein>
    <recommendedName>
        <fullName evidence="5">DHHA2 domain-containing protein</fullName>
    </recommendedName>
</protein>
<dbReference type="SUPFAM" id="SSF64182">
    <property type="entry name" value="DHH phosphoesterases"/>
    <property type="match status" value="1"/>
</dbReference>
<dbReference type="AlphaFoldDB" id="B8C1A9"/>